<dbReference type="InterPro" id="IPR041667">
    <property type="entry name" value="Cupin_8"/>
</dbReference>
<proteinExistence type="predicted"/>
<name>A0ABU9XNG6_9SPHN</name>
<dbReference type="SMART" id="SM00558">
    <property type="entry name" value="JmjC"/>
    <property type="match status" value="1"/>
</dbReference>
<dbReference type="InterPro" id="IPR003347">
    <property type="entry name" value="JmjC_dom"/>
</dbReference>
<sequence>MTAITRRTRVIEAADARTLPVAELIAEGRPTVLRGIARDVPLVVAGRQGAGAAIAWLKQFDGGRPVTAYIGDPAIGGRFGYTADGTALNFSRERGSLSAYLDQLLAGLDDPAAPAIYIGSTDIDQYLPGLRALAALPFGDAELVEHPPLVSIWIGNRTTAAAHYDMSNNIAVTLVGRRRFTLFPPDQVANLYPGPLDPTPAGQVISMVDFDAPDLARHPGFADACAVAEVAEMEPGDALIYPALWWHRVEALDPFNAMINYWWNTSPRFMDTPQNTLLHGLLSLRDRPPHEKAGWQALFDYYVFGDAARAGAHLPAPARGALAPLEATAARRLRATLLQRLNR</sequence>
<evidence type="ECO:0000313" key="3">
    <source>
        <dbReference type="Proteomes" id="UP001404104"/>
    </source>
</evidence>
<accession>A0ABU9XNG6</accession>
<dbReference type="RefSeq" id="WP_345862851.1">
    <property type="nucleotide sequence ID" value="NZ_JBDIMF010000001.1"/>
</dbReference>
<dbReference type="Proteomes" id="UP001404104">
    <property type="component" value="Unassembled WGS sequence"/>
</dbReference>
<dbReference type="Gene3D" id="2.60.120.10">
    <property type="entry name" value="Jelly Rolls"/>
    <property type="match status" value="1"/>
</dbReference>
<dbReference type="PANTHER" id="PTHR12461:SF105">
    <property type="entry name" value="HYPOXIA-INDUCIBLE FACTOR 1-ALPHA INHIBITOR"/>
    <property type="match status" value="1"/>
</dbReference>
<dbReference type="EMBL" id="JBDIMF010000001">
    <property type="protein sequence ID" value="MEN2785377.1"/>
    <property type="molecule type" value="Genomic_DNA"/>
</dbReference>
<gene>
    <name evidence="2" type="ORF">ABC969_02960</name>
</gene>
<evidence type="ECO:0000313" key="2">
    <source>
        <dbReference type="EMBL" id="MEN2785377.1"/>
    </source>
</evidence>
<dbReference type="InterPro" id="IPR014710">
    <property type="entry name" value="RmlC-like_jellyroll"/>
</dbReference>
<feature type="domain" description="JmjC" evidence="1">
    <location>
        <begin position="125"/>
        <end position="278"/>
    </location>
</feature>
<protein>
    <submittedName>
        <fullName evidence="2">Cupin-like domain-containing protein</fullName>
    </submittedName>
</protein>
<organism evidence="2 3">
    <name type="scientific">Sphingomonas qilianensis</name>
    <dbReference type="NCBI Taxonomy" id="1736690"/>
    <lineage>
        <taxon>Bacteria</taxon>
        <taxon>Pseudomonadati</taxon>
        <taxon>Pseudomonadota</taxon>
        <taxon>Alphaproteobacteria</taxon>
        <taxon>Sphingomonadales</taxon>
        <taxon>Sphingomonadaceae</taxon>
        <taxon>Sphingomonas</taxon>
    </lineage>
</organism>
<evidence type="ECO:0000259" key="1">
    <source>
        <dbReference type="PROSITE" id="PS51184"/>
    </source>
</evidence>
<dbReference type="Pfam" id="PF13621">
    <property type="entry name" value="Cupin_8"/>
    <property type="match status" value="1"/>
</dbReference>
<reference evidence="2 3" key="1">
    <citation type="submission" date="2024-05" db="EMBL/GenBank/DDBJ databases">
        <authorList>
            <person name="Liu Q."/>
            <person name="Xin Y.-H."/>
        </authorList>
    </citation>
    <scope>NUCLEOTIDE SEQUENCE [LARGE SCALE GENOMIC DNA]</scope>
    <source>
        <strain evidence="2 3">CGMCC 1.15349</strain>
    </source>
</reference>
<keyword evidence="3" id="KW-1185">Reference proteome</keyword>
<dbReference type="SUPFAM" id="SSF51197">
    <property type="entry name" value="Clavaminate synthase-like"/>
    <property type="match status" value="1"/>
</dbReference>
<comment type="caution">
    <text evidence="2">The sequence shown here is derived from an EMBL/GenBank/DDBJ whole genome shotgun (WGS) entry which is preliminary data.</text>
</comment>
<dbReference type="PANTHER" id="PTHR12461">
    <property type="entry name" value="HYPOXIA-INDUCIBLE FACTOR 1 ALPHA INHIBITOR-RELATED"/>
    <property type="match status" value="1"/>
</dbReference>
<dbReference type="PROSITE" id="PS51184">
    <property type="entry name" value="JMJC"/>
    <property type="match status" value="1"/>
</dbReference>